<proteinExistence type="predicted"/>
<accession>F8P515</accession>
<protein>
    <submittedName>
        <fullName evidence="1">Uncharacterized protein</fullName>
    </submittedName>
</protein>
<evidence type="ECO:0000313" key="1">
    <source>
        <dbReference type="EMBL" id="EGO21702.1"/>
    </source>
</evidence>
<organism>
    <name type="scientific">Serpula lacrymans var. lacrymans (strain S7.9)</name>
    <name type="common">Dry rot fungus</name>
    <dbReference type="NCBI Taxonomy" id="578457"/>
    <lineage>
        <taxon>Eukaryota</taxon>
        <taxon>Fungi</taxon>
        <taxon>Dikarya</taxon>
        <taxon>Basidiomycota</taxon>
        <taxon>Agaricomycotina</taxon>
        <taxon>Agaricomycetes</taxon>
        <taxon>Agaricomycetidae</taxon>
        <taxon>Boletales</taxon>
        <taxon>Coniophorineae</taxon>
        <taxon>Serpulaceae</taxon>
        <taxon>Serpula</taxon>
    </lineage>
</organism>
<dbReference type="RefSeq" id="XP_007321488.1">
    <property type="nucleotide sequence ID" value="XM_007321426.1"/>
</dbReference>
<dbReference type="Proteomes" id="UP000008064">
    <property type="component" value="Unassembled WGS sequence"/>
</dbReference>
<dbReference type="GeneID" id="18810430"/>
<sequence length="51" mass="5739">MPVCGFTQLDVVGITVLCIICSSESKNMYMETNEVKYCEDYVRCLPALSLQ</sequence>
<dbReference type="EMBL" id="GL945438">
    <property type="protein sequence ID" value="EGO21702.1"/>
    <property type="molecule type" value="Genomic_DNA"/>
</dbReference>
<gene>
    <name evidence="1" type="ORF">SERLADRAFT_372343</name>
</gene>
<dbReference type="AlphaFoldDB" id="F8P515"/>
<dbReference type="HOGENOM" id="CLU_3107869_0_0_1"/>
<reference evidence="1" key="1">
    <citation type="submission" date="2011-04" db="EMBL/GenBank/DDBJ databases">
        <title>Evolution of plant cell wall degrading machinery underlies the functional diversity of forest fungi.</title>
        <authorList>
            <consortium name="US DOE Joint Genome Institute (JGI-PGF)"/>
            <person name="Eastwood D.C."/>
            <person name="Floudas D."/>
            <person name="Binder M."/>
            <person name="Majcherczyk A."/>
            <person name="Schneider P."/>
            <person name="Aerts A."/>
            <person name="Asiegbu F.O."/>
            <person name="Baker S.E."/>
            <person name="Barry K."/>
            <person name="Bendiksby M."/>
            <person name="Blumentritt M."/>
            <person name="Coutinho P.M."/>
            <person name="Cullen D."/>
            <person name="Cullen D."/>
            <person name="Gathman A."/>
            <person name="Goodell B."/>
            <person name="Henrissat B."/>
            <person name="Ihrmark K."/>
            <person name="Kauserud H."/>
            <person name="Kohler A."/>
            <person name="LaButti K."/>
            <person name="Lapidus A."/>
            <person name="Lavin J.L."/>
            <person name="Lee Y.-H."/>
            <person name="Lindquist E."/>
            <person name="Lilly W."/>
            <person name="Lucas S."/>
            <person name="Morin E."/>
            <person name="Murat C."/>
            <person name="Oguiza J.A."/>
            <person name="Park J."/>
            <person name="Pisabarro A.G."/>
            <person name="Riley R."/>
            <person name="Rosling A."/>
            <person name="Salamov A."/>
            <person name="Schmidt O."/>
            <person name="Schmutz J."/>
            <person name="Skrede I."/>
            <person name="Stenlid J."/>
            <person name="Wiebenga A."/>
            <person name="Xie X."/>
            <person name="Kues U."/>
            <person name="Hibbett D.S."/>
            <person name="Hoffmeister D."/>
            <person name="Hogberg N."/>
            <person name="Martin F."/>
            <person name="Grigoriev I.V."/>
            <person name="Watkinson S.C."/>
        </authorList>
    </citation>
    <scope>NUCLEOTIDE SEQUENCE</scope>
    <source>
        <strain evidence="1">S7.9</strain>
    </source>
</reference>
<dbReference type="KEGG" id="sla:SERLADRAFT_372343"/>
<name>F8P515_SERL9</name>